<sequence>MGTSIIILTRTCIHAHYPALVYTHTTPRPESLINVPSFCTGPFPHTAALPRPFSQNIQKLRGGFYVARFNIGERALDQGVQISVYRFGDFRVVQFDVDQLGRLLLTER</sequence>
<organism evidence="1">
    <name type="scientific">Cacopsylla melanoneura</name>
    <dbReference type="NCBI Taxonomy" id="428564"/>
    <lineage>
        <taxon>Eukaryota</taxon>
        <taxon>Metazoa</taxon>
        <taxon>Ecdysozoa</taxon>
        <taxon>Arthropoda</taxon>
        <taxon>Hexapoda</taxon>
        <taxon>Insecta</taxon>
        <taxon>Pterygota</taxon>
        <taxon>Neoptera</taxon>
        <taxon>Paraneoptera</taxon>
        <taxon>Hemiptera</taxon>
        <taxon>Sternorrhyncha</taxon>
        <taxon>Psylloidea</taxon>
        <taxon>Psyllidae</taxon>
        <taxon>Psyllinae</taxon>
        <taxon>Cacopsylla</taxon>
    </lineage>
</organism>
<dbReference type="EMBL" id="HBUF01231057">
    <property type="protein sequence ID" value="CAG6673347.1"/>
    <property type="molecule type" value="Transcribed_RNA"/>
</dbReference>
<protein>
    <submittedName>
        <fullName evidence="1">Uncharacterized protein</fullName>
    </submittedName>
</protein>
<name>A0A8D8SW04_9HEMI</name>
<accession>A0A8D8SW04</accession>
<dbReference type="AlphaFoldDB" id="A0A8D8SW04"/>
<evidence type="ECO:0000313" key="1">
    <source>
        <dbReference type="EMBL" id="CAG6673347.1"/>
    </source>
</evidence>
<proteinExistence type="predicted"/>
<reference evidence="1" key="1">
    <citation type="submission" date="2021-05" db="EMBL/GenBank/DDBJ databases">
        <authorList>
            <person name="Alioto T."/>
            <person name="Alioto T."/>
            <person name="Gomez Garrido J."/>
        </authorList>
    </citation>
    <scope>NUCLEOTIDE SEQUENCE</scope>
</reference>